<evidence type="ECO:0000259" key="7">
    <source>
        <dbReference type="Pfam" id="PF06305"/>
    </source>
</evidence>
<dbReference type="PANTHER" id="PTHR41335">
    <property type="entry name" value="MEMBRANE PROTEIN-RELATED"/>
    <property type="match status" value="1"/>
</dbReference>
<accession>A0A9X3J7H4</accession>
<keyword evidence="1" id="KW-1003">Cell membrane</keyword>
<keyword evidence="9" id="KW-1185">Reference proteome</keyword>
<feature type="domain" description="Lipopolysaccharide assembly protein A" evidence="7">
    <location>
        <begin position="21"/>
        <end position="81"/>
    </location>
</feature>
<evidence type="ECO:0000313" key="8">
    <source>
        <dbReference type="EMBL" id="MCY1722488.1"/>
    </source>
</evidence>
<evidence type="ECO:0000256" key="3">
    <source>
        <dbReference type="ARBA" id="ARBA00022989"/>
    </source>
</evidence>
<dbReference type="Proteomes" id="UP001145087">
    <property type="component" value="Unassembled WGS sequence"/>
</dbReference>
<gene>
    <name evidence="8" type="ORF">OU798_19215</name>
</gene>
<dbReference type="GO" id="GO:0005886">
    <property type="term" value="C:plasma membrane"/>
    <property type="evidence" value="ECO:0007669"/>
    <property type="project" value="InterPro"/>
</dbReference>
<feature type="compositionally biased region" description="Acidic residues" evidence="5">
    <location>
        <begin position="107"/>
        <end position="117"/>
    </location>
</feature>
<dbReference type="RefSeq" id="WP_343334814.1">
    <property type="nucleotide sequence ID" value="NZ_JAPOHD010000058.1"/>
</dbReference>
<evidence type="ECO:0000256" key="1">
    <source>
        <dbReference type="ARBA" id="ARBA00022475"/>
    </source>
</evidence>
<dbReference type="Pfam" id="PF06305">
    <property type="entry name" value="LapA_dom"/>
    <property type="match status" value="1"/>
</dbReference>
<protein>
    <submittedName>
        <fullName evidence="8">LapA family protein</fullName>
    </submittedName>
</protein>
<sequence length="117" mass="13834">MQAIIVILLILAVLLVIFTLQNAMDITINVFFWEIKDAPLVVVLITCILLGYLIASFYFYPKLWKLKREYKQMIKFNNEQKELHELTHKNAPKPRDKVNNPEGMKLDDDDDYENPFF</sequence>
<dbReference type="PANTHER" id="PTHR41335:SF1">
    <property type="entry name" value="MEMBRANE PROTEIN"/>
    <property type="match status" value="1"/>
</dbReference>
<keyword evidence="3 6" id="KW-1133">Transmembrane helix</keyword>
<feature type="region of interest" description="Disordered" evidence="5">
    <location>
        <begin position="85"/>
        <end position="117"/>
    </location>
</feature>
<comment type="caution">
    <text evidence="8">The sequence shown here is derived from an EMBL/GenBank/DDBJ whole genome shotgun (WGS) entry which is preliminary data.</text>
</comment>
<proteinExistence type="predicted"/>
<dbReference type="EMBL" id="JAPOHD010000058">
    <property type="protein sequence ID" value="MCY1722488.1"/>
    <property type="molecule type" value="Genomic_DNA"/>
</dbReference>
<evidence type="ECO:0000313" key="9">
    <source>
        <dbReference type="Proteomes" id="UP001145087"/>
    </source>
</evidence>
<feature type="compositionally biased region" description="Basic and acidic residues" evidence="5">
    <location>
        <begin position="85"/>
        <end position="99"/>
    </location>
</feature>
<keyword evidence="4 6" id="KW-0472">Membrane</keyword>
<feature type="transmembrane region" description="Helical" evidence="6">
    <location>
        <begin position="39"/>
        <end position="60"/>
    </location>
</feature>
<dbReference type="InterPro" id="IPR010445">
    <property type="entry name" value="LapA_dom"/>
</dbReference>
<evidence type="ECO:0000256" key="4">
    <source>
        <dbReference type="ARBA" id="ARBA00023136"/>
    </source>
</evidence>
<evidence type="ECO:0000256" key="2">
    <source>
        <dbReference type="ARBA" id="ARBA00022692"/>
    </source>
</evidence>
<organism evidence="8 9">
    <name type="scientific">Draconibacterium aestuarii</name>
    <dbReference type="NCBI Taxonomy" id="2998507"/>
    <lineage>
        <taxon>Bacteria</taxon>
        <taxon>Pseudomonadati</taxon>
        <taxon>Bacteroidota</taxon>
        <taxon>Bacteroidia</taxon>
        <taxon>Marinilabiliales</taxon>
        <taxon>Prolixibacteraceae</taxon>
        <taxon>Draconibacterium</taxon>
    </lineage>
</organism>
<name>A0A9X3J7H4_9BACT</name>
<evidence type="ECO:0000256" key="6">
    <source>
        <dbReference type="SAM" id="Phobius"/>
    </source>
</evidence>
<dbReference type="AlphaFoldDB" id="A0A9X3J7H4"/>
<reference evidence="8" key="1">
    <citation type="submission" date="2022-11" db="EMBL/GenBank/DDBJ databases">
        <title>Marilongibacter aestuarii gen. nov., sp. nov., isolated from tidal flat sediment.</title>
        <authorList>
            <person name="Jiayan W."/>
        </authorList>
    </citation>
    <scope>NUCLEOTIDE SEQUENCE</scope>
    <source>
        <strain evidence="8">Z1-6</strain>
    </source>
</reference>
<evidence type="ECO:0000256" key="5">
    <source>
        <dbReference type="SAM" id="MobiDB-lite"/>
    </source>
</evidence>
<keyword evidence="2 6" id="KW-0812">Transmembrane</keyword>